<accession>A0A9D2JXQ8</accession>
<proteinExistence type="inferred from homology"/>
<evidence type="ECO:0000256" key="1">
    <source>
        <dbReference type="ARBA" id="ARBA00005254"/>
    </source>
</evidence>
<dbReference type="GO" id="GO:0016836">
    <property type="term" value="F:hydro-lyase activity"/>
    <property type="evidence" value="ECO:0007669"/>
    <property type="project" value="UniProtKB-ARBA"/>
</dbReference>
<dbReference type="PANTHER" id="PTHR11941:SF54">
    <property type="entry name" value="ENOYL-COA HYDRATASE, MITOCHONDRIAL"/>
    <property type="match status" value="1"/>
</dbReference>
<name>A0A9D2JXQ8_9LACT</name>
<reference evidence="4" key="2">
    <citation type="submission" date="2021-04" db="EMBL/GenBank/DDBJ databases">
        <authorList>
            <person name="Gilroy R."/>
        </authorList>
    </citation>
    <scope>NUCLEOTIDE SEQUENCE</scope>
    <source>
        <strain evidence="4">CHK169-4300</strain>
    </source>
</reference>
<dbReference type="InterPro" id="IPR014748">
    <property type="entry name" value="Enoyl-CoA_hydra_C"/>
</dbReference>
<dbReference type="CDD" id="cd06558">
    <property type="entry name" value="crotonase-like"/>
    <property type="match status" value="1"/>
</dbReference>
<evidence type="ECO:0000256" key="3">
    <source>
        <dbReference type="RuleBase" id="RU003707"/>
    </source>
</evidence>
<keyword evidence="2" id="KW-0456">Lyase</keyword>
<dbReference type="InterPro" id="IPR001753">
    <property type="entry name" value="Enoyl-CoA_hydra/iso"/>
</dbReference>
<dbReference type="AlphaFoldDB" id="A0A9D2JXQ8"/>
<gene>
    <name evidence="4" type="ORF">H9808_07020</name>
</gene>
<dbReference type="PANTHER" id="PTHR11941">
    <property type="entry name" value="ENOYL-COA HYDRATASE-RELATED"/>
    <property type="match status" value="1"/>
</dbReference>
<dbReference type="FunFam" id="3.90.226.10:FF:000009">
    <property type="entry name" value="Carnitinyl-CoA dehydratase"/>
    <property type="match status" value="1"/>
</dbReference>
<dbReference type="GO" id="GO:0006635">
    <property type="term" value="P:fatty acid beta-oxidation"/>
    <property type="evidence" value="ECO:0007669"/>
    <property type="project" value="TreeGrafter"/>
</dbReference>
<organism evidence="4 5">
    <name type="scientific">Candidatus Atopostipes pullistercoris</name>
    <dbReference type="NCBI Taxonomy" id="2838467"/>
    <lineage>
        <taxon>Bacteria</taxon>
        <taxon>Bacillati</taxon>
        <taxon>Bacillota</taxon>
        <taxon>Bacilli</taxon>
        <taxon>Lactobacillales</taxon>
        <taxon>Carnobacteriaceae</taxon>
        <taxon>Atopostipes</taxon>
    </lineage>
</organism>
<dbReference type="SUPFAM" id="SSF52096">
    <property type="entry name" value="ClpP/crotonase"/>
    <property type="match status" value="1"/>
</dbReference>
<evidence type="ECO:0000313" key="5">
    <source>
        <dbReference type="Proteomes" id="UP000824106"/>
    </source>
</evidence>
<sequence length="261" mass="28310">MTKYNTLLLEVDKKIGILTINRPKSMNALNSELLTELEQIVEEIETNKDIDVLILTGAGEKAFVAGADIKEMAEKTAIEGQTFSKLGNTVFKIISNLRQPVIAAINGYALGGGLELALAADIRIGSENAVFGQPEVGLGIIPGFGATQRLSRAIGLAKAKELILTARHINAKEAADIGLLNQVVEAEKLIDKAKEMANHMLSNAPLAVQYAKKVIDEGYDMPLNQALTLEENTFGLLFATEDQKEGMQAFIDQRDAQFKNK</sequence>
<dbReference type="EMBL" id="DXAZ01000114">
    <property type="protein sequence ID" value="HIZ71495.1"/>
    <property type="molecule type" value="Genomic_DNA"/>
</dbReference>
<dbReference type="PROSITE" id="PS00166">
    <property type="entry name" value="ENOYL_COA_HYDRATASE"/>
    <property type="match status" value="1"/>
</dbReference>
<evidence type="ECO:0000313" key="4">
    <source>
        <dbReference type="EMBL" id="HIZ71495.1"/>
    </source>
</evidence>
<reference evidence="4" key="1">
    <citation type="journal article" date="2021" name="PeerJ">
        <title>Extensive microbial diversity within the chicken gut microbiome revealed by metagenomics and culture.</title>
        <authorList>
            <person name="Gilroy R."/>
            <person name="Ravi A."/>
            <person name="Getino M."/>
            <person name="Pursley I."/>
            <person name="Horton D.L."/>
            <person name="Alikhan N.F."/>
            <person name="Baker D."/>
            <person name="Gharbi K."/>
            <person name="Hall N."/>
            <person name="Watson M."/>
            <person name="Adriaenssens E.M."/>
            <person name="Foster-Nyarko E."/>
            <person name="Jarju S."/>
            <person name="Secka A."/>
            <person name="Antonio M."/>
            <person name="Oren A."/>
            <person name="Chaudhuri R.R."/>
            <person name="La Ragione R."/>
            <person name="Hildebrand F."/>
            <person name="Pallen M.J."/>
        </authorList>
    </citation>
    <scope>NUCLEOTIDE SEQUENCE</scope>
    <source>
        <strain evidence="4">CHK169-4300</strain>
    </source>
</reference>
<comment type="caution">
    <text evidence="4">The sequence shown here is derived from an EMBL/GenBank/DDBJ whole genome shotgun (WGS) entry which is preliminary data.</text>
</comment>
<dbReference type="InterPro" id="IPR018376">
    <property type="entry name" value="Enoyl-CoA_hyd/isom_CS"/>
</dbReference>
<dbReference type="Gene3D" id="1.10.12.10">
    <property type="entry name" value="Lyase 2-enoyl-coa Hydratase, Chain A, domain 2"/>
    <property type="match status" value="1"/>
</dbReference>
<evidence type="ECO:0000256" key="2">
    <source>
        <dbReference type="ARBA" id="ARBA00023239"/>
    </source>
</evidence>
<dbReference type="InterPro" id="IPR029045">
    <property type="entry name" value="ClpP/crotonase-like_dom_sf"/>
</dbReference>
<dbReference type="Pfam" id="PF00378">
    <property type="entry name" value="ECH_1"/>
    <property type="match status" value="1"/>
</dbReference>
<dbReference type="Gene3D" id="3.90.226.10">
    <property type="entry name" value="2-enoyl-CoA Hydratase, Chain A, domain 1"/>
    <property type="match status" value="1"/>
</dbReference>
<comment type="similarity">
    <text evidence="1 3">Belongs to the enoyl-CoA hydratase/isomerase family.</text>
</comment>
<dbReference type="Proteomes" id="UP000824106">
    <property type="component" value="Unassembled WGS sequence"/>
</dbReference>
<dbReference type="FunFam" id="1.10.12.10:FF:000001">
    <property type="entry name" value="Probable enoyl-CoA hydratase, mitochondrial"/>
    <property type="match status" value="1"/>
</dbReference>
<protein>
    <submittedName>
        <fullName evidence="4">Enoyl-CoA hydratase/isomerase family protein</fullName>
    </submittedName>
</protein>